<protein>
    <recommendedName>
        <fullName evidence="8">Ribonuclease VapC</fullName>
        <shortName evidence="8">RNase VapC</shortName>
        <ecNumber evidence="8">3.1.-.-</ecNumber>
    </recommendedName>
    <alternativeName>
        <fullName evidence="8">Toxin VapC</fullName>
    </alternativeName>
</protein>
<comment type="similarity">
    <text evidence="7 8">Belongs to the PINc/VapC protein family.</text>
</comment>
<dbReference type="InterPro" id="IPR002716">
    <property type="entry name" value="PIN_dom"/>
</dbReference>
<dbReference type="PANTHER" id="PTHR33653:SF1">
    <property type="entry name" value="RIBONUCLEASE VAPC2"/>
    <property type="match status" value="1"/>
</dbReference>
<feature type="domain" description="PIN" evidence="9">
    <location>
        <begin position="2"/>
        <end position="122"/>
    </location>
</feature>
<dbReference type="RefSeq" id="WP_170274958.1">
    <property type="nucleotide sequence ID" value="NZ_BAAAKH010000001.1"/>
</dbReference>
<keyword evidence="6 8" id="KW-0460">Magnesium</keyword>
<keyword evidence="4 8" id="KW-0479">Metal-binding</keyword>
<evidence type="ECO:0000256" key="6">
    <source>
        <dbReference type="ARBA" id="ARBA00022842"/>
    </source>
</evidence>
<name>A0A849AWC6_9MICO</name>
<evidence type="ECO:0000256" key="1">
    <source>
        <dbReference type="ARBA" id="ARBA00001946"/>
    </source>
</evidence>
<keyword evidence="8" id="KW-0800">Toxin</keyword>
<gene>
    <name evidence="8" type="primary">vapC</name>
    <name evidence="10" type="ORF">HLA91_12485</name>
</gene>
<dbReference type="Gene3D" id="3.40.50.1010">
    <property type="entry name" value="5'-nuclease"/>
    <property type="match status" value="1"/>
</dbReference>
<reference evidence="10 11" key="1">
    <citation type="submission" date="2020-05" db="EMBL/GenBank/DDBJ databases">
        <title>MicrobeNet Type strains.</title>
        <authorList>
            <person name="Nicholson A.C."/>
        </authorList>
    </citation>
    <scope>NUCLEOTIDE SEQUENCE [LARGE SCALE GENOMIC DNA]</scope>
    <source>
        <strain evidence="10 11">CCUG 46604</strain>
    </source>
</reference>
<dbReference type="PANTHER" id="PTHR33653">
    <property type="entry name" value="RIBONUCLEASE VAPC2"/>
    <property type="match status" value="1"/>
</dbReference>
<dbReference type="GeneID" id="86843621"/>
<dbReference type="AlphaFoldDB" id="A0A849AWC6"/>
<dbReference type="HAMAP" id="MF_00265">
    <property type="entry name" value="VapC_Nob1"/>
    <property type="match status" value="1"/>
</dbReference>
<dbReference type="GO" id="GO:0090729">
    <property type="term" value="F:toxin activity"/>
    <property type="evidence" value="ECO:0007669"/>
    <property type="project" value="UniProtKB-KW"/>
</dbReference>
<dbReference type="Proteomes" id="UP000549517">
    <property type="component" value="Unassembled WGS sequence"/>
</dbReference>
<dbReference type="InterPro" id="IPR022907">
    <property type="entry name" value="VapC_family"/>
</dbReference>
<evidence type="ECO:0000313" key="11">
    <source>
        <dbReference type="Proteomes" id="UP000549517"/>
    </source>
</evidence>
<dbReference type="GO" id="GO:0016787">
    <property type="term" value="F:hydrolase activity"/>
    <property type="evidence" value="ECO:0007669"/>
    <property type="project" value="UniProtKB-KW"/>
</dbReference>
<evidence type="ECO:0000259" key="9">
    <source>
        <dbReference type="Pfam" id="PF01850"/>
    </source>
</evidence>
<dbReference type="Pfam" id="PF01850">
    <property type="entry name" value="PIN"/>
    <property type="match status" value="1"/>
</dbReference>
<evidence type="ECO:0000313" key="10">
    <source>
        <dbReference type="EMBL" id="NNG80180.1"/>
    </source>
</evidence>
<dbReference type="GO" id="GO:0004540">
    <property type="term" value="F:RNA nuclease activity"/>
    <property type="evidence" value="ECO:0007669"/>
    <property type="project" value="InterPro"/>
</dbReference>
<accession>A0A849AWC6</accession>
<dbReference type="SUPFAM" id="SSF88723">
    <property type="entry name" value="PIN domain-like"/>
    <property type="match status" value="1"/>
</dbReference>
<keyword evidence="5 8" id="KW-0378">Hydrolase</keyword>
<comment type="cofactor">
    <cofactor evidence="1 8">
        <name>Mg(2+)</name>
        <dbReference type="ChEBI" id="CHEBI:18420"/>
    </cofactor>
</comment>
<evidence type="ECO:0000256" key="3">
    <source>
        <dbReference type="ARBA" id="ARBA00022722"/>
    </source>
</evidence>
<keyword evidence="3 8" id="KW-0540">Nuclease</keyword>
<evidence type="ECO:0000256" key="8">
    <source>
        <dbReference type="HAMAP-Rule" id="MF_00265"/>
    </source>
</evidence>
<dbReference type="CDD" id="cd18731">
    <property type="entry name" value="PIN_NgFitB-like"/>
    <property type="match status" value="1"/>
</dbReference>
<dbReference type="InterPro" id="IPR050556">
    <property type="entry name" value="Type_II_TA_system_RNase"/>
</dbReference>
<comment type="caution">
    <text evidence="10">The sequence shown here is derived from an EMBL/GenBank/DDBJ whole genome shotgun (WGS) entry which is preliminary data.</text>
</comment>
<feature type="binding site" evidence="8">
    <location>
        <position position="5"/>
    </location>
    <ligand>
        <name>Mg(2+)</name>
        <dbReference type="ChEBI" id="CHEBI:18420"/>
    </ligand>
</feature>
<evidence type="ECO:0000256" key="7">
    <source>
        <dbReference type="ARBA" id="ARBA00038093"/>
    </source>
</evidence>
<organism evidence="10 11">
    <name type="scientific">Brevibacterium luteolum</name>
    <dbReference type="NCBI Taxonomy" id="199591"/>
    <lineage>
        <taxon>Bacteria</taxon>
        <taxon>Bacillati</taxon>
        <taxon>Actinomycetota</taxon>
        <taxon>Actinomycetes</taxon>
        <taxon>Micrococcales</taxon>
        <taxon>Brevibacteriaceae</taxon>
        <taxon>Brevibacterium</taxon>
    </lineage>
</organism>
<evidence type="ECO:0000256" key="4">
    <source>
        <dbReference type="ARBA" id="ARBA00022723"/>
    </source>
</evidence>
<dbReference type="GO" id="GO:0000287">
    <property type="term" value="F:magnesium ion binding"/>
    <property type="evidence" value="ECO:0007669"/>
    <property type="project" value="UniProtKB-UniRule"/>
</dbReference>
<dbReference type="EMBL" id="JABEMC010000011">
    <property type="protein sequence ID" value="NNG80180.1"/>
    <property type="molecule type" value="Genomic_DNA"/>
</dbReference>
<evidence type="ECO:0000256" key="2">
    <source>
        <dbReference type="ARBA" id="ARBA00022649"/>
    </source>
</evidence>
<dbReference type="InterPro" id="IPR029060">
    <property type="entry name" value="PIN-like_dom_sf"/>
</dbReference>
<dbReference type="EC" id="3.1.-.-" evidence="8"/>
<keyword evidence="2 8" id="KW-1277">Toxin-antitoxin system</keyword>
<comment type="function">
    <text evidence="8">Toxic component of a toxin-antitoxin (TA) system. An RNase.</text>
</comment>
<sequence length="139" mass="14952">MIVLDTNVISELFRPLPNPRVVAWLESLSGEVAITAITAAELLVGVRRLPGGRRQTQLAQSVEAVLDQYRRLNAVLPFDVAAASHYAELVANRKASGSPISMADAEIAAICRTHLATCATRNVKDFQGTGVSTINPWEA</sequence>
<feature type="binding site" evidence="8">
    <location>
        <position position="104"/>
    </location>
    <ligand>
        <name>Mg(2+)</name>
        <dbReference type="ChEBI" id="CHEBI:18420"/>
    </ligand>
</feature>
<evidence type="ECO:0000256" key="5">
    <source>
        <dbReference type="ARBA" id="ARBA00022801"/>
    </source>
</evidence>
<proteinExistence type="inferred from homology"/>